<evidence type="ECO:0000256" key="6">
    <source>
        <dbReference type="ARBA" id="ARBA00023157"/>
    </source>
</evidence>
<gene>
    <name evidence="10" type="ORF">NEZAVI_LOCUS8492</name>
</gene>
<dbReference type="GO" id="GO:0003993">
    <property type="term" value="F:acid phosphatase activity"/>
    <property type="evidence" value="ECO:0007669"/>
    <property type="project" value="UniProtKB-EC"/>
</dbReference>
<protein>
    <recommendedName>
        <fullName evidence="3">acid phosphatase</fullName>
        <ecNumber evidence="3">3.1.3.2</ecNumber>
    </recommendedName>
</protein>
<evidence type="ECO:0000256" key="3">
    <source>
        <dbReference type="ARBA" id="ARBA00012646"/>
    </source>
</evidence>
<keyword evidence="8" id="KW-0472">Membrane</keyword>
<evidence type="ECO:0000313" key="10">
    <source>
        <dbReference type="EMBL" id="CAH1398937.1"/>
    </source>
</evidence>
<keyword evidence="8" id="KW-1133">Transmembrane helix</keyword>
<evidence type="ECO:0000256" key="9">
    <source>
        <dbReference type="SAM" id="SignalP"/>
    </source>
</evidence>
<keyword evidence="8" id="KW-0812">Transmembrane</keyword>
<name>A0A9P0MQG2_NEZVI</name>
<evidence type="ECO:0000256" key="4">
    <source>
        <dbReference type="ARBA" id="ARBA00022729"/>
    </source>
</evidence>
<evidence type="ECO:0000313" key="11">
    <source>
        <dbReference type="Proteomes" id="UP001152798"/>
    </source>
</evidence>
<dbReference type="PROSITE" id="PS00778">
    <property type="entry name" value="HIS_ACID_PHOSPHAT_2"/>
    <property type="match status" value="1"/>
</dbReference>
<keyword evidence="5" id="KW-0378">Hydrolase</keyword>
<evidence type="ECO:0000256" key="5">
    <source>
        <dbReference type="ARBA" id="ARBA00022801"/>
    </source>
</evidence>
<evidence type="ECO:0000256" key="7">
    <source>
        <dbReference type="ARBA" id="ARBA00023180"/>
    </source>
</evidence>
<dbReference type="EC" id="3.1.3.2" evidence="3"/>
<feature type="transmembrane region" description="Helical" evidence="8">
    <location>
        <begin position="387"/>
        <end position="410"/>
    </location>
</feature>
<comment type="catalytic activity">
    <reaction evidence="1">
        <text>a phosphate monoester + H2O = an alcohol + phosphate</text>
        <dbReference type="Rhea" id="RHEA:15017"/>
        <dbReference type="ChEBI" id="CHEBI:15377"/>
        <dbReference type="ChEBI" id="CHEBI:30879"/>
        <dbReference type="ChEBI" id="CHEBI:43474"/>
        <dbReference type="ChEBI" id="CHEBI:67140"/>
        <dbReference type="EC" id="3.1.3.2"/>
    </reaction>
</comment>
<dbReference type="InterPro" id="IPR033379">
    <property type="entry name" value="Acid_Pase_AS"/>
</dbReference>
<dbReference type="CDD" id="cd07061">
    <property type="entry name" value="HP_HAP_like"/>
    <property type="match status" value="1"/>
</dbReference>
<evidence type="ECO:0000256" key="2">
    <source>
        <dbReference type="ARBA" id="ARBA00005375"/>
    </source>
</evidence>
<feature type="signal peptide" evidence="9">
    <location>
        <begin position="1"/>
        <end position="24"/>
    </location>
</feature>
<keyword evidence="4 9" id="KW-0732">Signal</keyword>
<accession>A0A9P0MQG2</accession>
<evidence type="ECO:0000256" key="1">
    <source>
        <dbReference type="ARBA" id="ARBA00000032"/>
    </source>
</evidence>
<dbReference type="Gene3D" id="3.40.50.1240">
    <property type="entry name" value="Phosphoglycerate mutase-like"/>
    <property type="match status" value="1"/>
</dbReference>
<keyword evidence="6" id="KW-1015">Disulfide bond</keyword>
<feature type="chain" id="PRO_5040214664" description="acid phosphatase" evidence="9">
    <location>
        <begin position="25"/>
        <end position="428"/>
    </location>
</feature>
<dbReference type="OrthoDB" id="10257284at2759"/>
<keyword evidence="7" id="KW-0325">Glycoprotein</keyword>
<dbReference type="PANTHER" id="PTHR11567">
    <property type="entry name" value="ACID PHOSPHATASE-RELATED"/>
    <property type="match status" value="1"/>
</dbReference>
<dbReference type="SUPFAM" id="SSF53254">
    <property type="entry name" value="Phosphoglycerate mutase-like"/>
    <property type="match status" value="1"/>
</dbReference>
<keyword evidence="11" id="KW-1185">Reference proteome</keyword>
<dbReference type="AlphaFoldDB" id="A0A9P0MQG2"/>
<dbReference type="InterPro" id="IPR050645">
    <property type="entry name" value="Histidine_acid_phosphatase"/>
</dbReference>
<dbReference type="PANTHER" id="PTHR11567:SF211">
    <property type="entry name" value="PROSTATIC ACID PHOSPHATASE"/>
    <property type="match status" value="1"/>
</dbReference>
<dbReference type="Proteomes" id="UP001152798">
    <property type="component" value="Chromosome 4"/>
</dbReference>
<sequence>MKGFIVPVLNILLIFVLDSNYVFSENQLPDNESELVFSSILFRHGDRTPEKPYAKDPYGNTSLWPVGWGMLTNKGKAQHYKLGQWLRKRYDNLIPDHKYSHELIYIQSTDVDRTLMSALSNLAGMFYPTQKEMWSDLKWQPIPVHTVPQHLDKVLSMNCPCPKYEEEYEAFKRSAIISTYNEKHKELYRYLTEHSGDPIHGPVHTEYLYSNLFIETINNFTLPNWTESVFPNKMYSVAAFSFAMPTMTRTLKRLKGGPLLKEIITHMKQKRAGTLSPNRNLWVYSAHDTTVANFLNTIGVFEVHAPPFAATVLVELRKSKTNDYFVSVFYKNTTGEPTLLTIPGCNAACPLDKFASLLSDVIPVDWDSECHAHQLFDLTSDQPYNSLAIFAMVTSTLLVFLLLAMTSLYWHKQKPTVHLYKKLNMETL</sequence>
<organism evidence="10 11">
    <name type="scientific">Nezara viridula</name>
    <name type="common">Southern green stink bug</name>
    <name type="synonym">Cimex viridulus</name>
    <dbReference type="NCBI Taxonomy" id="85310"/>
    <lineage>
        <taxon>Eukaryota</taxon>
        <taxon>Metazoa</taxon>
        <taxon>Ecdysozoa</taxon>
        <taxon>Arthropoda</taxon>
        <taxon>Hexapoda</taxon>
        <taxon>Insecta</taxon>
        <taxon>Pterygota</taxon>
        <taxon>Neoptera</taxon>
        <taxon>Paraneoptera</taxon>
        <taxon>Hemiptera</taxon>
        <taxon>Heteroptera</taxon>
        <taxon>Panheteroptera</taxon>
        <taxon>Pentatomomorpha</taxon>
        <taxon>Pentatomoidea</taxon>
        <taxon>Pentatomidae</taxon>
        <taxon>Pentatominae</taxon>
        <taxon>Nezara</taxon>
    </lineage>
</organism>
<proteinExistence type="inferred from homology"/>
<reference evidence="10" key="1">
    <citation type="submission" date="2022-01" db="EMBL/GenBank/DDBJ databases">
        <authorList>
            <person name="King R."/>
        </authorList>
    </citation>
    <scope>NUCLEOTIDE SEQUENCE</scope>
</reference>
<comment type="similarity">
    <text evidence="2">Belongs to the histidine acid phosphatase family.</text>
</comment>
<dbReference type="InterPro" id="IPR000560">
    <property type="entry name" value="His_Pase_clade-2"/>
</dbReference>
<dbReference type="EMBL" id="OV725080">
    <property type="protein sequence ID" value="CAH1398937.1"/>
    <property type="molecule type" value="Genomic_DNA"/>
</dbReference>
<evidence type="ECO:0000256" key="8">
    <source>
        <dbReference type="SAM" id="Phobius"/>
    </source>
</evidence>
<dbReference type="InterPro" id="IPR029033">
    <property type="entry name" value="His_PPase_superfam"/>
</dbReference>
<dbReference type="Pfam" id="PF00328">
    <property type="entry name" value="His_Phos_2"/>
    <property type="match status" value="1"/>
</dbReference>